<evidence type="ECO:0000256" key="1">
    <source>
        <dbReference type="ARBA" id="ARBA00004418"/>
    </source>
</evidence>
<dbReference type="SUPFAM" id="SSF53850">
    <property type="entry name" value="Periplasmic binding protein-like II"/>
    <property type="match status" value="1"/>
</dbReference>
<dbReference type="GO" id="GO:0042597">
    <property type="term" value="C:periplasmic space"/>
    <property type="evidence" value="ECO:0007669"/>
    <property type="project" value="UniProtKB-SubCell"/>
</dbReference>
<comment type="similarity">
    <text evidence="2">Belongs to the bacterial solute-binding protein 1 family.</text>
</comment>
<dbReference type="AlphaFoldDB" id="A0A2C9DAM2"/>
<evidence type="ECO:0000256" key="7">
    <source>
        <dbReference type="ARBA" id="ARBA00023139"/>
    </source>
</evidence>
<dbReference type="RefSeq" id="WP_099557133.1">
    <property type="nucleotide sequence ID" value="NZ_LT960614.1"/>
</dbReference>
<sequence length="426" mass="44763">MKPVKTSLLSVAAIAVAGVSLQAGTARADDLLFFSSQAAPVEEAQAVRDDVLAGSGLSVSFKSQDGAPFMTRVQAELEAGSGAIGLLGALHGQFASFADGLTPISGTAGTDTISPAFMDLSKLGMGEAHYVPWMQATYLMAANKKALQYLPEGADLNALTYDQLAAWAKAVNEATGSKKLGFPAGPKGLMHRFFEGYLYPSYTNSVVTKFRSKEAEDMWASFKTLWEQVNPAATSYAFMQEPLLTGDVWIAWDHAARLKQAFNEKPDDFVAFPVPAGPAGRGNMPVVAGLAIPKTSPDPETAKKLIAYLLTPEAQAATLKATGFFPVVDLTLPDDAQASAKAFQPAIAAQAKAADGVNTLLPTGLGEANGKFNKVYTDTFQRIVLAGQPIPDVLNQQAQALAAIMKQSGAPCWAPDAASEGACPVE</sequence>
<evidence type="ECO:0000256" key="8">
    <source>
        <dbReference type="ARBA" id="ARBA00023288"/>
    </source>
</evidence>
<dbReference type="InterPro" id="IPR006059">
    <property type="entry name" value="SBP"/>
</dbReference>
<dbReference type="KEGG" id="hdi:HDIA_3250"/>
<reference evidence="11" key="1">
    <citation type="submission" date="2017-09" db="EMBL/GenBank/DDBJ databases">
        <title>Genome sequence of Nannocystis excedens DSM 71.</title>
        <authorList>
            <person name="Blom J."/>
        </authorList>
    </citation>
    <scope>NUCLEOTIDE SEQUENCE [LARGE SCALE GENOMIC DNA]</scope>
    <source>
        <strain evidence="11">type strain: E19</strain>
    </source>
</reference>
<accession>A0A2C9DAM2</accession>
<proteinExistence type="inferred from homology"/>
<dbReference type="InterPro" id="IPR050490">
    <property type="entry name" value="Bact_solute-bd_prot1"/>
</dbReference>
<dbReference type="PANTHER" id="PTHR43649">
    <property type="entry name" value="ARABINOSE-BINDING PROTEIN-RELATED"/>
    <property type="match status" value="1"/>
</dbReference>
<dbReference type="Pfam" id="PF01547">
    <property type="entry name" value="SBP_bac_1"/>
    <property type="match status" value="1"/>
</dbReference>
<dbReference type="Proteomes" id="UP000223606">
    <property type="component" value="Chromosome 1"/>
</dbReference>
<evidence type="ECO:0000256" key="4">
    <source>
        <dbReference type="ARBA" id="ARBA00022729"/>
    </source>
</evidence>
<evidence type="ECO:0000313" key="10">
    <source>
        <dbReference type="EMBL" id="SON56791.1"/>
    </source>
</evidence>
<keyword evidence="5" id="KW-0574">Periplasm</keyword>
<keyword evidence="4 9" id="KW-0732">Signal</keyword>
<evidence type="ECO:0000256" key="6">
    <source>
        <dbReference type="ARBA" id="ARBA00023136"/>
    </source>
</evidence>
<gene>
    <name evidence="10" type="ORF">HDIA_3250</name>
</gene>
<evidence type="ECO:0000256" key="3">
    <source>
        <dbReference type="ARBA" id="ARBA00022475"/>
    </source>
</evidence>
<comment type="subcellular location">
    <subcellularLocation>
        <location evidence="1">Periplasm</location>
    </subcellularLocation>
</comment>
<dbReference type="Gene3D" id="3.40.190.10">
    <property type="entry name" value="Periplasmic binding protein-like II"/>
    <property type="match status" value="1"/>
</dbReference>
<name>A0A2C9DAM2_9HYPH</name>
<dbReference type="OrthoDB" id="23936at2"/>
<protein>
    <submittedName>
        <fullName evidence="10">Maltose-binding periplasmic protein</fullName>
    </submittedName>
</protein>
<keyword evidence="6" id="KW-0472">Membrane</keyword>
<feature type="signal peptide" evidence="9">
    <location>
        <begin position="1"/>
        <end position="28"/>
    </location>
</feature>
<feature type="chain" id="PRO_5012699922" evidence="9">
    <location>
        <begin position="29"/>
        <end position="426"/>
    </location>
</feature>
<keyword evidence="11" id="KW-1185">Reference proteome</keyword>
<dbReference type="EMBL" id="LT960614">
    <property type="protein sequence ID" value="SON56791.1"/>
    <property type="molecule type" value="Genomic_DNA"/>
</dbReference>
<dbReference type="PANTHER" id="PTHR43649:SF33">
    <property type="entry name" value="POLYGALACTURONAN_RHAMNOGALACTURONAN-BINDING PROTEIN YTCQ"/>
    <property type="match status" value="1"/>
</dbReference>
<keyword evidence="8" id="KW-0449">Lipoprotein</keyword>
<evidence type="ECO:0000256" key="9">
    <source>
        <dbReference type="SAM" id="SignalP"/>
    </source>
</evidence>
<evidence type="ECO:0000256" key="5">
    <source>
        <dbReference type="ARBA" id="ARBA00022764"/>
    </source>
</evidence>
<organism evidence="10 11">
    <name type="scientific">Hartmannibacter diazotrophicus</name>
    <dbReference type="NCBI Taxonomy" id="1482074"/>
    <lineage>
        <taxon>Bacteria</taxon>
        <taxon>Pseudomonadati</taxon>
        <taxon>Pseudomonadota</taxon>
        <taxon>Alphaproteobacteria</taxon>
        <taxon>Hyphomicrobiales</taxon>
        <taxon>Pleomorphomonadaceae</taxon>
        <taxon>Hartmannibacter</taxon>
    </lineage>
</organism>
<evidence type="ECO:0000313" key="11">
    <source>
        <dbReference type="Proteomes" id="UP000223606"/>
    </source>
</evidence>
<keyword evidence="3" id="KW-1003">Cell membrane</keyword>
<keyword evidence="7" id="KW-0564">Palmitate</keyword>
<evidence type="ECO:0000256" key="2">
    <source>
        <dbReference type="ARBA" id="ARBA00008520"/>
    </source>
</evidence>